<gene>
    <name evidence="2" type="ORF">HCR76_13255</name>
</gene>
<dbReference type="EMBL" id="CP061169">
    <property type="protein sequence ID" value="QPZ37773.1"/>
    <property type="molecule type" value="Genomic_DNA"/>
</dbReference>
<feature type="transmembrane region" description="Helical" evidence="1">
    <location>
        <begin position="61"/>
        <end position="81"/>
    </location>
</feature>
<feature type="transmembrane region" description="Helical" evidence="1">
    <location>
        <begin position="114"/>
        <end position="134"/>
    </location>
</feature>
<feature type="transmembrane region" description="Helical" evidence="1">
    <location>
        <begin position="88"/>
        <end position="108"/>
    </location>
</feature>
<proteinExistence type="predicted"/>
<protein>
    <submittedName>
        <fullName evidence="2">Uncharacterized protein</fullName>
    </submittedName>
</protein>
<evidence type="ECO:0000256" key="1">
    <source>
        <dbReference type="SAM" id="Phobius"/>
    </source>
</evidence>
<name>A0ABX6YG98_9MICO</name>
<dbReference type="InterPro" id="IPR045713">
    <property type="entry name" value="DUF6069"/>
</dbReference>
<feature type="transmembrane region" description="Helical" evidence="1">
    <location>
        <begin position="21"/>
        <end position="41"/>
    </location>
</feature>
<dbReference type="Pfam" id="PF19545">
    <property type="entry name" value="DUF6069"/>
    <property type="match status" value="1"/>
</dbReference>
<evidence type="ECO:0000313" key="2">
    <source>
        <dbReference type="EMBL" id="QPZ37773.1"/>
    </source>
</evidence>
<reference evidence="2 3" key="1">
    <citation type="submission" date="2020-12" db="EMBL/GenBank/DDBJ databases">
        <title>Microbacterium sp. HY060.</title>
        <authorList>
            <person name="Zhou J."/>
        </authorList>
    </citation>
    <scope>NUCLEOTIDE SEQUENCE [LARGE SCALE GENOMIC DNA]</scope>
    <source>
        <strain evidence="2 3">HY60</strain>
    </source>
</reference>
<keyword evidence="1" id="KW-0472">Membrane</keyword>
<keyword evidence="1" id="KW-1133">Transmembrane helix</keyword>
<accession>A0ABX6YG98</accession>
<dbReference type="RefSeq" id="WP_166991338.1">
    <property type="nucleotide sequence ID" value="NZ_CP061169.1"/>
</dbReference>
<sequence length="148" mass="14934">MTATQTTGRATKRNRNARRSLTSILTIIIAALAAELVWAIAVPLAGIELVVPQAGTTVGPAAIATSVVLAGLAAWGLRAFMARSRTGLNAWTAIGAVVLALSLGGPALSGASGPVLGVLEIMHVVVGIALIVGLRLSARHGLTQQTNA</sequence>
<keyword evidence="1" id="KW-0812">Transmembrane</keyword>
<keyword evidence="3" id="KW-1185">Reference proteome</keyword>
<dbReference type="Proteomes" id="UP000662814">
    <property type="component" value="Chromosome"/>
</dbReference>
<evidence type="ECO:0000313" key="3">
    <source>
        <dbReference type="Proteomes" id="UP000662814"/>
    </source>
</evidence>
<organism evidence="2 3">
    <name type="scientific">Paramicrobacterium chengjingii</name>
    <dbReference type="NCBI Taxonomy" id="2769067"/>
    <lineage>
        <taxon>Bacteria</taxon>
        <taxon>Bacillati</taxon>
        <taxon>Actinomycetota</taxon>
        <taxon>Actinomycetes</taxon>
        <taxon>Micrococcales</taxon>
        <taxon>Microbacteriaceae</taxon>
        <taxon>Paramicrobacterium</taxon>
    </lineage>
</organism>